<sequence>MEHNLPCAQTEWRMEENSRLQNVKQGANCETLQDDRHMRYNLNAEERGLDVHTGYNICFQPHQSQSTTATISSVPDTENQLHISWETIWDKYCAIHICENSTTNN</sequence>
<dbReference type="Proteomes" id="UP000324800">
    <property type="component" value="Unassembled WGS sequence"/>
</dbReference>
<comment type="caution">
    <text evidence="1">The sequence shown here is derived from an EMBL/GenBank/DDBJ whole genome shotgun (WGS) entry which is preliminary data.</text>
</comment>
<proteinExistence type="predicted"/>
<name>A0A5J4UHI7_9EUKA</name>
<dbReference type="AlphaFoldDB" id="A0A5J4UHI7"/>
<evidence type="ECO:0000313" key="2">
    <source>
        <dbReference type="Proteomes" id="UP000324800"/>
    </source>
</evidence>
<accession>A0A5J4UHI7</accession>
<reference evidence="1 2" key="1">
    <citation type="submission" date="2019-03" db="EMBL/GenBank/DDBJ databases">
        <title>Single cell metagenomics reveals metabolic interactions within the superorganism composed of flagellate Streblomastix strix and complex community of Bacteroidetes bacteria on its surface.</title>
        <authorList>
            <person name="Treitli S.C."/>
            <person name="Kolisko M."/>
            <person name="Husnik F."/>
            <person name="Keeling P."/>
            <person name="Hampl V."/>
        </authorList>
    </citation>
    <scope>NUCLEOTIDE SEQUENCE [LARGE SCALE GENOMIC DNA]</scope>
    <source>
        <strain evidence="1">ST1C</strain>
    </source>
</reference>
<organism evidence="1 2">
    <name type="scientific">Streblomastix strix</name>
    <dbReference type="NCBI Taxonomy" id="222440"/>
    <lineage>
        <taxon>Eukaryota</taxon>
        <taxon>Metamonada</taxon>
        <taxon>Preaxostyla</taxon>
        <taxon>Oxymonadida</taxon>
        <taxon>Streblomastigidae</taxon>
        <taxon>Streblomastix</taxon>
    </lineage>
</organism>
<evidence type="ECO:0000313" key="1">
    <source>
        <dbReference type="EMBL" id="KAA6370009.1"/>
    </source>
</evidence>
<gene>
    <name evidence="1" type="ORF">EZS28_034466</name>
</gene>
<protein>
    <submittedName>
        <fullName evidence="1">Uncharacterized protein</fullName>
    </submittedName>
</protein>
<dbReference type="EMBL" id="SNRW01015815">
    <property type="protein sequence ID" value="KAA6370009.1"/>
    <property type="molecule type" value="Genomic_DNA"/>
</dbReference>